<dbReference type="Pfam" id="PF23771">
    <property type="entry name" value="DUF7168"/>
    <property type="match status" value="1"/>
</dbReference>
<dbReference type="EMBL" id="CPZJ01000004">
    <property type="protein sequence ID" value="CNF48975.1"/>
    <property type="molecule type" value="Genomic_DNA"/>
</dbReference>
<dbReference type="PIRSF" id="PIRSF028111">
    <property type="entry name" value="UCP028111"/>
    <property type="match status" value="1"/>
</dbReference>
<protein>
    <submittedName>
        <fullName evidence="3">Protein of uncharacterized function (DUF2786)</fullName>
    </submittedName>
</protein>
<feature type="domain" description="DUF2786" evidence="1">
    <location>
        <begin position="16"/>
        <end position="50"/>
    </location>
</feature>
<dbReference type="Proteomes" id="UP000038750">
    <property type="component" value="Unassembled WGS sequence"/>
</dbReference>
<dbReference type="OrthoDB" id="7275531at2"/>
<accession>A0A0T9M176</accession>
<evidence type="ECO:0000313" key="3">
    <source>
        <dbReference type="EMBL" id="CNF48975.1"/>
    </source>
</evidence>
<gene>
    <name evidence="3" type="ORF">ERS008530_01335</name>
</gene>
<dbReference type="InterPro" id="IPR016868">
    <property type="entry name" value="Phage_B3_Orf5"/>
</dbReference>
<dbReference type="RefSeq" id="WP_050073187.1">
    <property type="nucleotide sequence ID" value="NZ_CPZJ01000004.1"/>
</dbReference>
<evidence type="ECO:0000259" key="2">
    <source>
        <dbReference type="Pfam" id="PF23771"/>
    </source>
</evidence>
<evidence type="ECO:0000259" key="1">
    <source>
        <dbReference type="Pfam" id="PF10979"/>
    </source>
</evidence>
<evidence type="ECO:0000313" key="4">
    <source>
        <dbReference type="Proteomes" id="UP000038750"/>
    </source>
</evidence>
<dbReference type="InterPro" id="IPR055592">
    <property type="entry name" value="DUF7168"/>
</dbReference>
<dbReference type="InterPro" id="IPR024498">
    <property type="entry name" value="DUF2786"/>
</dbReference>
<dbReference type="Pfam" id="PF10979">
    <property type="entry name" value="DUF2786"/>
    <property type="match status" value="1"/>
</dbReference>
<sequence>MSHSHSQRQVRLVKLIRKLLELAKNNSNAHEAGLALSRAQTLMQKYGISELDAESSSVREEQTQKAPSDAVKIPQWMDRLVWVVNRAFGCRAYYRWQQGSAGNSHRVVVFCGFGERPAVAAYSFDVLSRQLKEATTAYLKTQNKRLKLSTRRARADQFREGWVEGVRRVVVDFGPSQRESQSMAHYLEALALSQTKLREARECRGADIARGTGFVAGKNARLYHGVDGAEQGKLTGNRGVSNE</sequence>
<reference evidence="3 4" key="1">
    <citation type="submission" date="2015-03" db="EMBL/GenBank/DDBJ databases">
        <authorList>
            <person name="Murphy D."/>
        </authorList>
    </citation>
    <scope>NUCLEOTIDE SEQUENCE [LARGE SCALE GENOMIC DNA]</scope>
    <source>
        <strain evidence="3 4">BR165/97</strain>
    </source>
</reference>
<name>A0A0T9M176_YERIN</name>
<proteinExistence type="predicted"/>
<organism evidence="3 4">
    <name type="scientific">Yersinia intermedia</name>
    <dbReference type="NCBI Taxonomy" id="631"/>
    <lineage>
        <taxon>Bacteria</taxon>
        <taxon>Pseudomonadati</taxon>
        <taxon>Pseudomonadota</taxon>
        <taxon>Gammaproteobacteria</taxon>
        <taxon>Enterobacterales</taxon>
        <taxon>Yersiniaceae</taxon>
        <taxon>Yersinia</taxon>
    </lineage>
</organism>
<dbReference type="AlphaFoldDB" id="A0A0T9M176"/>
<feature type="domain" description="DUF7168" evidence="2">
    <location>
        <begin position="55"/>
        <end position="199"/>
    </location>
</feature>